<keyword evidence="2 16" id="KW-0597">Phosphoprotein</keyword>
<dbReference type="GO" id="GO:0043235">
    <property type="term" value="C:receptor complex"/>
    <property type="evidence" value="ECO:0007669"/>
    <property type="project" value="TreeGrafter"/>
</dbReference>
<dbReference type="GO" id="GO:0004714">
    <property type="term" value="F:transmembrane receptor protein tyrosine kinase activity"/>
    <property type="evidence" value="ECO:0007669"/>
    <property type="project" value="UniProtKB-EC"/>
</dbReference>
<keyword evidence="13" id="KW-0325">Glycoprotein</keyword>
<keyword evidence="3" id="KW-0808">Transferase</keyword>
<dbReference type="SUPFAM" id="SSF56112">
    <property type="entry name" value="Protein kinase-like (PK-like)"/>
    <property type="match status" value="1"/>
</dbReference>
<proteinExistence type="inferred from homology"/>
<evidence type="ECO:0000256" key="10">
    <source>
        <dbReference type="ARBA" id="ARBA00023136"/>
    </source>
</evidence>
<dbReference type="InterPro" id="IPR020635">
    <property type="entry name" value="Tyr_kinase_cat_dom"/>
</dbReference>
<dbReference type="InterPro" id="IPR002011">
    <property type="entry name" value="Tyr_kinase_rcpt_2_CS"/>
</dbReference>
<evidence type="ECO:0000256" key="16">
    <source>
        <dbReference type="RuleBase" id="RU000312"/>
    </source>
</evidence>
<dbReference type="SMART" id="SM00135">
    <property type="entry name" value="LY"/>
    <property type="match status" value="7"/>
</dbReference>
<dbReference type="Gene3D" id="2.120.10.30">
    <property type="entry name" value="TolB, C-terminal domain"/>
    <property type="match status" value="3"/>
</dbReference>
<keyword evidence="7" id="KW-0418">Kinase</keyword>
<dbReference type="InterPro" id="IPR017441">
    <property type="entry name" value="Protein_kinase_ATP_BS"/>
</dbReference>
<feature type="domain" description="Fibronectin type-III" evidence="20">
    <location>
        <begin position="1833"/>
        <end position="1937"/>
    </location>
</feature>
<evidence type="ECO:0000256" key="1">
    <source>
        <dbReference type="ARBA" id="ARBA00004167"/>
    </source>
</evidence>
<keyword evidence="22" id="KW-1185">Reference proteome</keyword>
<dbReference type="PROSITE" id="PS00107">
    <property type="entry name" value="PROTEIN_KINASE_ATP"/>
    <property type="match status" value="1"/>
</dbReference>
<feature type="domain" description="Fibronectin type-III" evidence="20">
    <location>
        <begin position="2037"/>
        <end position="2139"/>
    </location>
</feature>
<dbReference type="SMART" id="SM00219">
    <property type="entry name" value="TyrKc"/>
    <property type="match status" value="1"/>
</dbReference>
<dbReference type="EC" id="2.7.10.1" evidence="16"/>
<dbReference type="PROSITE" id="PS50853">
    <property type="entry name" value="FN3"/>
    <property type="match status" value="6"/>
</dbReference>
<evidence type="ECO:0000256" key="6">
    <source>
        <dbReference type="ARBA" id="ARBA00022741"/>
    </source>
</evidence>
<evidence type="ECO:0000259" key="19">
    <source>
        <dbReference type="PROSITE" id="PS50011"/>
    </source>
</evidence>
<keyword evidence="4 16" id="KW-0812">Transmembrane</keyword>
<evidence type="ECO:0000256" key="7">
    <source>
        <dbReference type="ARBA" id="ARBA00022777"/>
    </source>
</evidence>
<accession>A0A833S496</accession>
<feature type="domain" description="Protein kinase" evidence="19">
    <location>
        <begin position="2262"/>
        <end position="2535"/>
    </location>
</feature>
<dbReference type="Gene3D" id="2.60.40.10">
    <property type="entry name" value="Immunoglobulins"/>
    <property type="match status" value="7"/>
</dbReference>
<dbReference type="FunFam" id="2.60.40.10:FF:002685">
    <property type="entry name" value="Tyrosine-protein kinase receptor"/>
    <property type="match status" value="1"/>
</dbReference>
<dbReference type="GO" id="GO:0005886">
    <property type="term" value="C:plasma membrane"/>
    <property type="evidence" value="ECO:0007669"/>
    <property type="project" value="TreeGrafter"/>
</dbReference>
<evidence type="ECO:0000256" key="11">
    <source>
        <dbReference type="ARBA" id="ARBA00023137"/>
    </source>
</evidence>
<sequence>MRMNQFKSVMKIFLAVKCLADKMNKWEIRTIEGYRELDNLLEDEFEYLHDTRKPRYLVPLCCPVLNKQILGSRVSASLHDVISIKTHARSAHMYTTSAEQFEDHNEWQLMATVFNSSHDLQATHSTRKPWNLKEYYATTVPEYKKWKRFSAGKYHDEKCFLLSVANEYKISANRTDDSSSEVGCGIRCKIDQFDWLVVADKCPHPLVQKTTLSKSAYDTECFINCQIEANKACLTVIYFVPSEIGVSVHTFSVCFSAQKAVERGNRHSTQAVKPSALVHIKLLLFLVLMLNNGTQELLPPKELYCVLGCHDALNRYFQQLKAEIGIPPAPALVADSLTATSLRLEWKGIDIERRGGGLSYLVQWKYEELAETWQYCRNQSWAENDQILVENLQPYTKYRVSFVTRLTPLVPLYVEVLQQHYHLPFWLQFRVALLLKSTQHNPELIVSAPSVVIRTLAAGLPTSAPVIVRAVAVDSCRASVSWEPGPFPNGPLLSYVLRLQGADHSQLKDIPASENTDHYMFQNLKPNKNYSISVTMRNGVGEGPTAVTYVTTTPEPAVKDTQQPILILGGQHVVMKQDADMLDDPSVVYENTSTIRGIAIHVASAQLFISDSLGYVYRTSITKRTKPTVILSPSQVNFKPLSLSVDWLNLHLYILGEVKHATTVWQIARCNLDGRGLTVAVAGFLTRPTHIEVDPYNGYLFWVTRGGLYRLDLADISNGVKHEVQPYLILEDVNLGAFTVDHTNFRLLVPHHIQNTVISVSLDGREVIDLRANTQQPKFKNVVSLAMVNDLFYWTNGEEVLIEGYHLGQNRYFHNAYPDRSNGSFVSVNVLMDASQPVPVPVNPPTGVQAVLGMERAKVSWQAPHLLGGQGKGAWQNWSYELEIKDESTGETIHQKDISGSSHTVHNLQEKSEYSIKAAAYTSAGRGPWSTEFRGRTLRHGSHASILWSANEGLLKSDVTGENIDTLIYKASLKEIEVDYHIVDVSWYKDVLYIVGNNSALYRYNITSHQKTKMNIHSVGSIAVDWISKKLYWANPKQQIITRANLNGSHQEPMSILAIVKELIIDSLEAYLYWSTGHAVEVARLNGQDRRYYHSDEIFNGKQVMGLTLDTENRYVYWIVRSYESGSIVYRAPTSERISMSQKIVPEKVSALQHPNMQGPLCYFSEHLLWLQDNRNAVIGDLSGQNTAIINGITLLGLNMVAVMDPALHQYPKNLTSETVVVLPNAVSYNSIRIEGTWRNFNISWDPVKNINYGIVFYEVKFADYINTNSNPEITTETSMSYNNSEQILPYSVLEVTVKAFTYWETAHHTRKILRSPQSVPTQPTNTRAFIEFHKEPLSENIDIFAIFRWDQPEFANGLITGYTVQCWFKENNVEIQICNQSLIPSMSLEHTVQDLLPNTTYYFQVRAHTEVGAGPYTDVTNVSTTHENPVPQLLVATMDAVRISDLDQEVNYTITRHIAVEVTYLAAESKIYWINEMQELVTSDMNGANATKILTLNNSAFSITVDWVARHLYWSESSYRENGGCIMKLDLTMWQARNLKYKNIVNTSRRIVNLDILPSTGSLYWIEQTRKDGGVIMKSNLDGNDVQPFFNHIDDCSCPYRSSVFPVMTIDSTNSNQKPVMYWVSLEGHLHSADIDGCRCNLIVSAGFNKGLPPKSLTVDKMNIYWSNIPEDQIYFVNKKHPDGEKIKHFYLPSVRSIKALGKSLQNYPIANCLIPRQASYNVEEIRKTANTITVKLPEPVPQFGCEEYSLPTTLYTIYVSQCIENDPNMCENSDRTKLQTYEKKYEIKNLKPFTKYRLKLALSNYYADLESMNLEFGSDVVLRTEAGTPTAPENVTVEALTPTLAIVYWTPPKILNAAAVRYEVHWRLFRLINGARQKGEQFIKSTERTTDGRFFTILEPWLPNQEYLVFVRAYPAHVNDVYSESPGHVVKMYPEPNNLTLTGFSVNSLNVSWVPTVDLMVKYTLEYTDVAVNDWQAANEFKVNKDKVTYFIRELQPRTLYKFRLLLRYPNYKKDYVWPTDGRFTFQTSGDIPSSPGMPTLTKLRNSVYQLNWEPAEAHGSQITLYRVEGMKINEINEQIDTTGNTSWKLYYNGTDNYWIITGDMSDKYRFRVQAENAYGFGSWSRSSPIIDLTEANGGILAAQQHLGLVLGLSVPVITIMLICFCYFLCRKCMMIINKAYHASSGVNRSVKDKFCNSAVYRQRKEDKKAILPPLVSDVELATLREIPRGNFVQSNALYASTLQNDPDDSMLPKIRREQITLAKFLGSGAFGEVFQGNAKDLERPGITPVAIKTLRKGASAQEKAEFLQEARLMSHFRHKHVLRLLGVCLDTDPPLLVLELMEADLLSYLRASRSLYPSDPHALRLQDLLAMCEDVARGCRYLEELHFVHRDLACRNCLVSARDRENRVVKIGDFGLARDIYKNDYYRKEGEGLLPVRWMAPESLVDGVFTSQSDVWAFGVLMWEITSLGQQPYPARTNIEVLHHVRAGGRLPKPLNCPSALHQLMLRCWSVADARPSFKLCLENIVSLRSTIEDAQLNPVHADHYLARRGVSNMAYFADENQNHNHSGNSWKSSSSEGSRDMQPFLQNSHNAISQSNEVPKYLEILADNEDIILRQNSTNGYEVPRSIHISDQNLTNTNKASTNIDVKNNLHSDEQKDVLADAKEQERKCDKRSSISSLNLPKRKRASITSMIEKCNTLDSSKLTNPTIKAILKTDSFTSLIDQRKNKRNVTERRGSELSLEGRSSSSLSSNISLAPPTRPSSSLISSQNVLPLKNSVIGGTSESIDNNVMKNALPKIQRTHTSLQNGTANIPLVINSALLNLLRQTPVVEDSNNIVTYTNINTDAVRVNGS</sequence>
<feature type="compositionally biased region" description="Low complexity" evidence="17">
    <location>
        <begin position="2567"/>
        <end position="2580"/>
    </location>
</feature>
<dbReference type="PRINTS" id="PR00109">
    <property type="entry name" value="TYRKINASE"/>
</dbReference>
<comment type="catalytic activity">
    <reaction evidence="14 16">
        <text>L-tyrosyl-[protein] + ATP = O-phospho-L-tyrosyl-[protein] + ADP + H(+)</text>
        <dbReference type="Rhea" id="RHEA:10596"/>
        <dbReference type="Rhea" id="RHEA-COMP:10136"/>
        <dbReference type="Rhea" id="RHEA-COMP:20101"/>
        <dbReference type="ChEBI" id="CHEBI:15378"/>
        <dbReference type="ChEBI" id="CHEBI:30616"/>
        <dbReference type="ChEBI" id="CHEBI:46858"/>
        <dbReference type="ChEBI" id="CHEBI:61978"/>
        <dbReference type="ChEBI" id="CHEBI:456216"/>
        <dbReference type="EC" id="2.7.10.1"/>
    </reaction>
</comment>
<evidence type="ECO:0000256" key="12">
    <source>
        <dbReference type="ARBA" id="ARBA00023170"/>
    </source>
</evidence>
<dbReference type="InterPro" id="IPR000033">
    <property type="entry name" value="LDLR_classB_rpt"/>
</dbReference>
<keyword evidence="10 18" id="KW-0472">Membrane</keyword>
<feature type="domain" description="Fibronectin type-III" evidence="20">
    <location>
        <begin position="327"/>
        <end position="419"/>
    </location>
</feature>
<protein>
    <recommendedName>
        <fullName evidence="16">Tyrosine-protein kinase receptor</fullName>
        <ecNumber evidence="16">2.7.10.1</ecNumber>
    </recommendedName>
</protein>
<feature type="domain" description="Fibronectin type-III" evidence="20">
    <location>
        <begin position="1323"/>
        <end position="1429"/>
    </location>
</feature>
<dbReference type="FunFam" id="2.60.40.10:FF:002572">
    <property type="entry name" value="Tyrosine-protein kinase receptor"/>
    <property type="match status" value="1"/>
</dbReference>
<evidence type="ECO:0000256" key="9">
    <source>
        <dbReference type="ARBA" id="ARBA00022989"/>
    </source>
</evidence>
<keyword evidence="9 18" id="KW-1133">Transmembrane helix</keyword>
<evidence type="ECO:0000313" key="22">
    <source>
        <dbReference type="Proteomes" id="UP000655588"/>
    </source>
</evidence>
<keyword evidence="11" id="KW-0829">Tyrosine-protein kinase</keyword>
<dbReference type="Proteomes" id="UP000655588">
    <property type="component" value="Unassembled WGS sequence"/>
</dbReference>
<dbReference type="InterPro" id="IPR050122">
    <property type="entry name" value="RTK"/>
</dbReference>
<keyword evidence="5" id="KW-0677">Repeat</keyword>
<dbReference type="PROSITE" id="PS50011">
    <property type="entry name" value="PROTEIN_KINASE_DOM"/>
    <property type="match status" value="1"/>
</dbReference>
<evidence type="ECO:0000256" key="5">
    <source>
        <dbReference type="ARBA" id="ARBA00022737"/>
    </source>
</evidence>
<dbReference type="EMBL" id="WNWW01000587">
    <property type="protein sequence ID" value="KAF3423127.1"/>
    <property type="molecule type" value="Genomic_DNA"/>
</dbReference>
<evidence type="ECO:0000259" key="20">
    <source>
        <dbReference type="PROSITE" id="PS50853"/>
    </source>
</evidence>
<dbReference type="PANTHER" id="PTHR24416:SF527">
    <property type="entry name" value="PROTO-ONCOGENE TYROSINE-PROTEIN KINASE ROS"/>
    <property type="match status" value="1"/>
</dbReference>
<dbReference type="InterPro" id="IPR013783">
    <property type="entry name" value="Ig-like_fold"/>
</dbReference>
<dbReference type="GO" id="GO:0007169">
    <property type="term" value="P:cell surface receptor protein tyrosine kinase signaling pathway"/>
    <property type="evidence" value="ECO:0007669"/>
    <property type="project" value="InterPro"/>
</dbReference>
<dbReference type="FunFam" id="1.10.510.10:FF:000341">
    <property type="entry name" value="Tyrosine-protein kinase receptor"/>
    <property type="match status" value="1"/>
</dbReference>
<dbReference type="InterPro" id="IPR008266">
    <property type="entry name" value="Tyr_kinase_AS"/>
</dbReference>
<gene>
    <name evidence="21" type="ORF">E2986_02297</name>
</gene>
<dbReference type="SUPFAM" id="SSF63825">
    <property type="entry name" value="YWTD domain"/>
    <property type="match status" value="3"/>
</dbReference>
<dbReference type="InterPro" id="IPR000719">
    <property type="entry name" value="Prot_kinase_dom"/>
</dbReference>
<comment type="caution">
    <text evidence="21">The sequence shown here is derived from an EMBL/GenBank/DDBJ whole genome shotgun (WGS) entry which is preliminary data.</text>
</comment>
<dbReference type="Pfam" id="PF00041">
    <property type="entry name" value="fn3"/>
    <property type="match status" value="3"/>
</dbReference>
<evidence type="ECO:0000256" key="14">
    <source>
        <dbReference type="ARBA" id="ARBA00051243"/>
    </source>
</evidence>
<dbReference type="PROSITE" id="PS00239">
    <property type="entry name" value="RECEPTOR_TYR_KIN_II"/>
    <property type="match status" value="1"/>
</dbReference>
<feature type="region of interest" description="Disordered" evidence="17">
    <location>
        <begin position="2728"/>
        <end position="2770"/>
    </location>
</feature>
<feature type="domain" description="Fibronectin type-III" evidence="20">
    <location>
        <begin position="841"/>
        <end position="940"/>
    </location>
</feature>
<dbReference type="Gene3D" id="1.10.510.10">
    <property type="entry name" value="Transferase(Phosphotransferase) domain 1"/>
    <property type="match status" value="1"/>
</dbReference>
<reference evidence="21" key="1">
    <citation type="submission" date="2019-11" db="EMBL/GenBank/DDBJ databases">
        <title>The nuclear and mitochondrial genomes of Frieseomelitta varia - a highly eusocial stingless bee (Meliponini) with a permanently sterile worker caste.</title>
        <authorList>
            <person name="Freitas F.C.P."/>
            <person name="Lourenco A.P."/>
            <person name="Nunes F.M.F."/>
            <person name="Paschoal A.R."/>
            <person name="Abreu F.C.P."/>
            <person name="Barbin F.O."/>
            <person name="Bataglia L."/>
            <person name="Cardoso-Junior C.A.M."/>
            <person name="Cervoni M.S."/>
            <person name="Silva S.R."/>
            <person name="Dalarmi F."/>
            <person name="Del Lama M.A."/>
            <person name="Depintor T.S."/>
            <person name="Ferreira K.M."/>
            <person name="Goria P.S."/>
            <person name="Jaskot M.C."/>
            <person name="Lago D.C."/>
            <person name="Luna-Lucena D."/>
            <person name="Moda L.M."/>
            <person name="Nascimento L."/>
            <person name="Pedrino M."/>
            <person name="Rabico F.O."/>
            <person name="Sanches F.C."/>
            <person name="Santos D.E."/>
            <person name="Santos C.G."/>
            <person name="Vieira J."/>
            <person name="Lopes T.F."/>
            <person name="Barchuk A.R."/>
            <person name="Hartfelder K."/>
            <person name="Simoes Z.L.P."/>
            <person name="Bitondi M.M.G."/>
            <person name="Pinheiro D.G."/>
        </authorList>
    </citation>
    <scope>NUCLEOTIDE SEQUENCE</scope>
    <source>
        <strain evidence="21">USP_RPSP 00005682</strain>
        <tissue evidence="21">Whole individual</tissue>
    </source>
</reference>
<evidence type="ECO:0000256" key="17">
    <source>
        <dbReference type="SAM" id="MobiDB-lite"/>
    </source>
</evidence>
<dbReference type="InterPro" id="IPR003961">
    <property type="entry name" value="FN3_dom"/>
</dbReference>
<dbReference type="InterPro" id="IPR011009">
    <property type="entry name" value="Kinase-like_dom_sf"/>
</dbReference>
<dbReference type="Pfam" id="PF07714">
    <property type="entry name" value="PK_Tyr_Ser-Thr"/>
    <property type="match status" value="1"/>
</dbReference>
<comment type="similarity">
    <text evidence="16">Belongs to the protein kinase superfamily. Tyr protein kinase family. Insulin receptor subfamily.</text>
</comment>
<dbReference type="InterPro" id="IPR036116">
    <property type="entry name" value="FN3_sf"/>
</dbReference>
<evidence type="ECO:0000313" key="21">
    <source>
        <dbReference type="EMBL" id="KAF3423127.1"/>
    </source>
</evidence>
<name>A0A833S496_9HYME</name>
<evidence type="ECO:0000256" key="2">
    <source>
        <dbReference type="ARBA" id="ARBA00022553"/>
    </source>
</evidence>
<keyword evidence="6 15" id="KW-0547">Nucleotide-binding</keyword>
<dbReference type="GO" id="GO:0005524">
    <property type="term" value="F:ATP binding"/>
    <property type="evidence" value="ECO:0007669"/>
    <property type="project" value="UniProtKB-UniRule"/>
</dbReference>
<keyword evidence="12 16" id="KW-0675">Receptor</keyword>
<dbReference type="CDD" id="cd00063">
    <property type="entry name" value="FN3"/>
    <property type="match status" value="7"/>
</dbReference>
<dbReference type="InterPro" id="IPR001245">
    <property type="entry name" value="Ser-Thr/Tyr_kinase_cat_dom"/>
</dbReference>
<dbReference type="InterPro" id="IPR011042">
    <property type="entry name" value="6-blade_b-propeller_TolB-like"/>
</dbReference>
<dbReference type="SUPFAM" id="SSF49265">
    <property type="entry name" value="Fibronectin type III"/>
    <property type="match status" value="5"/>
</dbReference>
<keyword evidence="8 15" id="KW-0067">ATP-binding</keyword>
<feature type="binding site" evidence="15">
    <location>
        <position position="2295"/>
    </location>
    <ligand>
        <name>ATP</name>
        <dbReference type="ChEBI" id="CHEBI:30616"/>
    </ligand>
</feature>
<dbReference type="SMART" id="SM00060">
    <property type="entry name" value="FN3"/>
    <property type="match status" value="8"/>
</dbReference>
<dbReference type="PANTHER" id="PTHR24416">
    <property type="entry name" value="TYROSINE-PROTEIN KINASE RECEPTOR"/>
    <property type="match status" value="1"/>
</dbReference>
<comment type="subcellular location">
    <subcellularLocation>
        <location evidence="1">Membrane</location>
        <topology evidence="1">Single-pass membrane protein</topology>
    </subcellularLocation>
</comment>
<evidence type="ECO:0000256" key="15">
    <source>
        <dbReference type="PROSITE-ProRule" id="PRU10141"/>
    </source>
</evidence>
<feature type="compositionally biased region" description="Low complexity" evidence="17">
    <location>
        <begin position="2741"/>
        <end position="2754"/>
    </location>
</feature>
<feature type="domain" description="Fibronectin type-III" evidence="20">
    <location>
        <begin position="464"/>
        <end position="556"/>
    </location>
</feature>
<organism evidence="21 22">
    <name type="scientific">Frieseomelitta varia</name>
    <dbReference type="NCBI Taxonomy" id="561572"/>
    <lineage>
        <taxon>Eukaryota</taxon>
        <taxon>Metazoa</taxon>
        <taxon>Ecdysozoa</taxon>
        <taxon>Arthropoda</taxon>
        <taxon>Hexapoda</taxon>
        <taxon>Insecta</taxon>
        <taxon>Pterygota</taxon>
        <taxon>Neoptera</taxon>
        <taxon>Endopterygota</taxon>
        <taxon>Hymenoptera</taxon>
        <taxon>Apocrita</taxon>
        <taxon>Aculeata</taxon>
        <taxon>Apoidea</taxon>
        <taxon>Anthophila</taxon>
        <taxon>Apidae</taxon>
        <taxon>Frieseomelitta</taxon>
    </lineage>
</organism>
<dbReference type="Gene3D" id="3.30.200.20">
    <property type="entry name" value="Phosphorylase Kinase, domain 1"/>
    <property type="match status" value="1"/>
</dbReference>
<evidence type="ECO:0000256" key="13">
    <source>
        <dbReference type="ARBA" id="ARBA00023180"/>
    </source>
</evidence>
<dbReference type="GO" id="GO:0032006">
    <property type="term" value="P:regulation of TOR signaling"/>
    <property type="evidence" value="ECO:0007669"/>
    <property type="project" value="TreeGrafter"/>
</dbReference>
<dbReference type="PROSITE" id="PS00109">
    <property type="entry name" value="PROTEIN_KINASE_TYR"/>
    <property type="match status" value="1"/>
</dbReference>
<evidence type="ECO:0000256" key="3">
    <source>
        <dbReference type="ARBA" id="ARBA00022679"/>
    </source>
</evidence>
<evidence type="ECO:0000256" key="8">
    <source>
        <dbReference type="ARBA" id="ARBA00022840"/>
    </source>
</evidence>
<feature type="region of interest" description="Disordered" evidence="17">
    <location>
        <begin position="2563"/>
        <end position="2587"/>
    </location>
</feature>
<evidence type="ECO:0000256" key="18">
    <source>
        <dbReference type="SAM" id="Phobius"/>
    </source>
</evidence>
<feature type="transmembrane region" description="Helical" evidence="18">
    <location>
        <begin position="2149"/>
        <end position="2172"/>
    </location>
</feature>
<evidence type="ECO:0000256" key="4">
    <source>
        <dbReference type="ARBA" id="ARBA00022692"/>
    </source>
</evidence>